<evidence type="ECO:0000313" key="3">
    <source>
        <dbReference type="Proteomes" id="UP000185655"/>
    </source>
</evidence>
<keyword evidence="1" id="KW-0472">Membrane</keyword>
<evidence type="ECO:0000313" key="2">
    <source>
        <dbReference type="EMBL" id="SFZ75056.1"/>
    </source>
</evidence>
<gene>
    <name evidence="2" type="ORF">SAMN02746068_01454</name>
</gene>
<reference evidence="2 3" key="1">
    <citation type="submission" date="2016-11" db="EMBL/GenBank/DDBJ databases">
        <authorList>
            <person name="Jaros S."/>
            <person name="Januszkiewicz K."/>
            <person name="Wedrychowicz H."/>
        </authorList>
    </citation>
    <scope>NUCLEOTIDE SEQUENCE [LARGE SCALE GENOMIC DNA]</scope>
    <source>
        <strain evidence="2 3">DSM 22330</strain>
    </source>
</reference>
<accession>A0A1K2HDZ5</accession>
<keyword evidence="1" id="KW-1133">Transmembrane helix</keyword>
<feature type="transmembrane region" description="Helical" evidence="1">
    <location>
        <begin position="12"/>
        <end position="30"/>
    </location>
</feature>
<dbReference type="EMBL" id="FPKS01000007">
    <property type="protein sequence ID" value="SFZ75056.1"/>
    <property type="molecule type" value="Genomic_DNA"/>
</dbReference>
<evidence type="ECO:0000256" key="1">
    <source>
        <dbReference type="SAM" id="Phobius"/>
    </source>
</evidence>
<dbReference type="STRING" id="1122154.SAMN02746068_01454"/>
<proteinExistence type="predicted"/>
<protein>
    <submittedName>
        <fullName evidence="2">Uncharacterized protein</fullName>
    </submittedName>
</protein>
<name>A0A1K2HDZ5_9LACT</name>
<sequence>MAGKTQDNRTRSIASSGITFGCALAIVISYVKWHSIAWACIHGLFSWVYVIYFMLKGY</sequence>
<feature type="transmembrane region" description="Helical" evidence="1">
    <location>
        <begin position="36"/>
        <end position="55"/>
    </location>
</feature>
<dbReference type="RefSeq" id="WP_167362590.1">
    <property type="nucleotide sequence ID" value="NZ_FPKS01000007.1"/>
</dbReference>
<dbReference type="AlphaFoldDB" id="A0A1K2HDZ5"/>
<dbReference type="Proteomes" id="UP000185655">
    <property type="component" value="Unassembled WGS sequence"/>
</dbReference>
<keyword evidence="1" id="KW-0812">Transmembrane</keyword>
<dbReference type="PROSITE" id="PS51257">
    <property type="entry name" value="PROKAR_LIPOPROTEIN"/>
    <property type="match status" value="1"/>
</dbReference>
<organism evidence="2 3">
    <name type="scientific">Pseudolactococcus chungangensis CAU 28 = DSM 22330</name>
    <dbReference type="NCBI Taxonomy" id="1122154"/>
    <lineage>
        <taxon>Bacteria</taxon>
        <taxon>Bacillati</taxon>
        <taxon>Bacillota</taxon>
        <taxon>Bacilli</taxon>
        <taxon>Lactobacillales</taxon>
        <taxon>Streptococcaceae</taxon>
        <taxon>Pseudolactococcus</taxon>
    </lineage>
</organism>